<sequence>MVSDTIQRDITISASIDKVWAALTEEKHIKEWFGDEAEVDLRPGGAIVFGWAPHGRFHGKVAAVEPPHRFSYWWARPADTDPAPGNQTLVEFTLSEDGDGTRLRVIESGFTALSGDQELAVKENTEGWHRELDELRAYVEA</sequence>
<dbReference type="Pfam" id="PF08327">
    <property type="entry name" value="AHSA1"/>
    <property type="match status" value="1"/>
</dbReference>
<dbReference type="OrthoDB" id="9803476at2"/>
<keyword evidence="4" id="KW-1185">Reference proteome</keyword>
<evidence type="ECO:0000259" key="2">
    <source>
        <dbReference type="Pfam" id="PF08327"/>
    </source>
</evidence>
<dbReference type="AlphaFoldDB" id="A0A1W2AAH9"/>
<comment type="similarity">
    <text evidence="1">Belongs to the AHA1 family.</text>
</comment>
<dbReference type="InterPro" id="IPR013538">
    <property type="entry name" value="ASHA1/2-like_C"/>
</dbReference>
<reference evidence="3 4" key="1">
    <citation type="submission" date="2017-04" db="EMBL/GenBank/DDBJ databases">
        <authorList>
            <person name="Afonso C.L."/>
            <person name="Miller P.J."/>
            <person name="Scott M.A."/>
            <person name="Spackman E."/>
            <person name="Goraichik I."/>
            <person name="Dimitrov K.M."/>
            <person name="Suarez D.L."/>
            <person name="Swayne D.E."/>
        </authorList>
    </citation>
    <scope>NUCLEOTIDE SEQUENCE [LARGE SCALE GENOMIC DNA]</scope>
    <source>
        <strain evidence="3 4">DSM 43828</strain>
    </source>
</reference>
<dbReference type="Gene3D" id="3.30.530.20">
    <property type="match status" value="1"/>
</dbReference>
<evidence type="ECO:0000256" key="1">
    <source>
        <dbReference type="ARBA" id="ARBA00006817"/>
    </source>
</evidence>
<evidence type="ECO:0000313" key="3">
    <source>
        <dbReference type="EMBL" id="SMC57687.1"/>
    </source>
</evidence>
<name>A0A1W2AAH9_KIBAR</name>
<proteinExistence type="inferred from homology"/>
<dbReference type="RefSeq" id="WP_084424461.1">
    <property type="nucleotide sequence ID" value="NZ_FWXV01000001.1"/>
</dbReference>
<dbReference type="SUPFAM" id="SSF55961">
    <property type="entry name" value="Bet v1-like"/>
    <property type="match status" value="1"/>
</dbReference>
<dbReference type="EMBL" id="FWXV01000001">
    <property type="protein sequence ID" value="SMC57687.1"/>
    <property type="molecule type" value="Genomic_DNA"/>
</dbReference>
<accession>A0A1W2AAH9</accession>
<organism evidence="3 4">
    <name type="scientific">Kibdelosporangium aridum</name>
    <dbReference type="NCBI Taxonomy" id="2030"/>
    <lineage>
        <taxon>Bacteria</taxon>
        <taxon>Bacillati</taxon>
        <taxon>Actinomycetota</taxon>
        <taxon>Actinomycetes</taxon>
        <taxon>Pseudonocardiales</taxon>
        <taxon>Pseudonocardiaceae</taxon>
        <taxon>Kibdelosporangium</taxon>
    </lineage>
</organism>
<feature type="domain" description="Activator of Hsp90 ATPase homologue 1/2-like C-terminal" evidence="2">
    <location>
        <begin position="14"/>
        <end position="140"/>
    </location>
</feature>
<protein>
    <submittedName>
        <fullName evidence="3">Uncharacterized conserved protein YndB, AHSA1/START domain</fullName>
    </submittedName>
</protein>
<dbReference type="Proteomes" id="UP000192674">
    <property type="component" value="Unassembled WGS sequence"/>
</dbReference>
<evidence type="ECO:0000313" key="4">
    <source>
        <dbReference type="Proteomes" id="UP000192674"/>
    </source>
</evidence>
<gene>
    <name evidence="3" type="ORF">SAMN05661093_00612</name>
</gene>
<dbReference type="CDD" id="cd08898">
    <property type="entry name" value="SRPBCC_CalC_Aha1-like_5"/>
    <property type="match status" value="1"/>
</dbReference>
<dbReference type="InterPro" id="IPR023393">
    <property type="entry name" value="START-like_dom_sf"/>
</dbReference>